<dbReference type="AlphaFoldDB" id="A0A0F8ZNV5"/>
<organism evidence="2">
    <name type="scientific">marine sediment metagenome</name>
    <dbReference type="NCBI Taxonomy" id="412755"/>
    <lineage>
        <taxon>unclassified sequences</taxon>
        <taxon>metagenomes</taxon>
        <taxon>ecological metagenomes</taxon>
    </lineage>
</organism>
<protein>
    <submittedName>
        <fullName evidence="2">Uncharacterized protein</fullName>
    </submittedName>
</protein>
<comment type="caution">
    <text evidence="2">The sequence shown here is derived from an EMBL/GenBank/DDBJ whole genome shotgun (WGS) entry which is preliminary data.</text>
</comment>
<sequence length="124" mass="13531">QEVIGPWYSYDIAPDQLGTTFRCWILPQAPRSLKVWQLQAPESLFLKEVEITKPLVWTSFTVKTFTEEEGGLSYLGIGVISIEGAKPGDWITLPEEVSSRVGLALVIGAGIMGGIALLIKGKGR</sequence>
<accession>A0A0F8ZNV5</accession>
<keyword evidence="1" id="KW-1133">Transmembrane helix</keyword>
<name>A0A0F8ZNV5_9ZZZZ</name>
<reference evidence="2" key="1">
    <citation type="journal article" date="2015" name="Nature">
        <title>Complex archaea that bridge the gap between prokaryotes and eukaryotes.</title>
        <authorList>
            <person name="Spang A."/>
            <person name="Saw J.H."/>
            <person name="Jorgensen S.L."/>
            <person name="Zaremba-Niedzwiedzka K."/>
            <person name="Martijn J."/>
            <person name="Lind A.E."/>
            <person name="van Eijk R."/>
            <person name="Schleper C."/>
            <person name="Guy L."/>
            <person name="Ettema T.J."/>
        </authorList>
    </citation>
    <scope>NUCLEOTIDE SEQUENCE</scope>
</reference>
<evidence type="ECO:0000313" key="2">
    <source>
        <dbReference type="EMBL" id="KKK68064.1"/>
    </source>
</evidence>
<keyword evidence="1" id="KW-0812">Transmembrane</keyword>
<dbReference type="EMBL" id="LAZR01059308">
    <property type="protein sequence ID" value="KKK68064.1"/>
    <property type="molecule type" value="Genomic_DNA"/>
</dbReference>
<gene>
    <name evidence="2" type="ORF">LCGC14_2947830</name>
</gene>
<feature type="transmembrane region" description="Helical" evidence="1">
    <location>
        <begin position="101"/>
        <end position="119"/>
    </location>
</feature>
<proteinExistence type="predicted"/>
<keyword evidence="1" id="KW-0472">Membrane</keyword>
<evidence type="ECO:0000256" key="1">
    <source>
        <dbReference type="SAM" id="Phobius"/>
    </source>
</evidence>
<feature type="non-terminal residue" evidence="2">
    <location>
        <position position="1"/>
    </location>
</feature>